<feature type="transmembrane region" description="Helical" evidence="9">
    <location>
        <begin position="31"/>
        <end position="54"/>
    </location>
</feature>
<dbReference type="SUPFAM" id="SSF52540">
    <property type="entry name" value="P-loop containing nucleoside triphosphate hydrolases"/>
    <property type="match status" value="1"/>
</dbReference>
<gene>
    <name evidence="12" type="ORF">AACH06_00405</name>
</gene>
<dbReference type="Gene3D" id="3.40.50.300">
    <property type="entry name" value="P-loop containing nucleotide triphosphate hydrolases"/>
    <property type="match status" value="1"/>
</dbReference>
<dbReference type="PROSITE" id="PS00211">
    <property type="entry name" value="ABC_TRANSPORTER_1"/>
    <property type="match status" value="1"/>
</dbReference>
<dbReference type="Gene3D" id="1.20.1560.10">
    <property type="entry name" value="ABC transporter type 1, transmembrane domain"/>
    <property type="match status" value="1"/>
</dbReference>
<evidence type="ECO:0000256" key="6">
    <source>
        <dbReference type="ARBA" id="ARBA00022989"/>
    </source>
</evidence>
<dbReference type="PANTHER" id="PTHR24221:SF248">
    <property type="entry name" value="ABC TRANSPORTER TRANSMEMBRANE REGION"/>
    <property type="match status" value="1"/>
</dbReference>
<organism evidence="12 13">
    <name type="scientific">Ideonella lacteola</name>
    <dbReference type="NCBI Taxonomy" id="2984193"/>
    <lineage>
        <taxon>Bacteria</taxon>
        <taxon>Pseudomonadati</taxon>
        <taxon>Pseudomonadota</taxon>
        <taxon>Betaproteobacteria</taxon>
        <taxon>Burkholderiales</taxon>
        <taxon>Sphaerotilaceae</taxon>
        <taxon>Ideonella</taxon>
    </lineage>
</organism>
<dbReference type="InterPro" id="IPR003593">
    <property type="entry name" value="AAA+_ATPase"/>
</dbReference>
<reference evidence="12 13" key="1">
    <citation type="submission" date="2024-04" db="EMBL/GenBank/DDBJ databases">
        <title>Novel species of the genus Ideonella isolated from streams.</title>
        <authorList>
            <person name="Lu H."/>
        </authorList>
    </citation>
    <scope>NUCLEOTIDE SEQUENCE [LARGE SCALE GENOMIC DNA]</scope>
    <source>
        <strain evidence="12 13">DXS29W</strain>
    </source>
</reference>
<evidence type="ECO:0000256" key="4">
    <source>
        <dbReference type="ARBA" id="ARBA00022741"/>
    </source>
</evidence>
<dbReference type="InterPro" id="IPR017871">
    <property type="entry name" value="ABC_transporter-like_CS"/>
</dbReference>
<feature type="transmembrane region" description="Helical" evidence="9">
    <location>
        <begin position="264"/>
        <end position="290"/>
    </location>
</feature>
<evidence type="ECO:0000259" key="10">
    <source>
        <dbReference type="PROSITE" id="PS50893"/>
    </source>
</evidence>
<keyword evidence="2" id="KW-1003">Cell membrane</keyword>
<dbReference type="Pfam" id="PF00005">
    <property type="entry name" value="ABC_tran"/>
    <property type="match status" value="1"/>
</dbReference>
<evidence type="ECO:0000256" key="3">
    <source>
        <dbReference type="ARBA" id="ARBA00022692"/>
    </source>
</evidence>
<dbReference type="PANTHER" id="PTHR24221">
    <property type="entry name" value="ATP-BINDING CASSETTE SUB-FAMILY B"/>
    <property type="match status" value="1"/>
</dbReference>
<dbReference type="InterPro" id="IPR010128">
    <property type="entry name" value="ATPase_T1SS_PrtD-like"/>
</dbReference>
<feature type="domain" description="ABC transmembrane type-1" evidence="11">
    <location>
        <begin position="33"/>
        <end position="309"/>
    </location>
</feature>
<dbReference type="EMBL" id="JBBUTG010000001">
    <property type="protein sequence ID" value="MEK8029264.1"/>
    <property type="molecule type" value="Genomic_DNA"/>
</dbReference>
<feature type="region of interest" description="Disordered" evidence="8">
    <location>
        <begin position="580"/>
        <end position="599"/>
    </location>
</feature>
<sequence>MNSPALPTRPASAPSRREGPVGRALAGERRALAACALFSGVSSVLLLVPSVYSMQIYDRVLSSRHGMTLLALTAIALGLYLLIAALDWARGELMVVAGMRLDDKLRQRVFDAAMARPGAGAVAANAAQADLHTVRQFISGPALHALFDLPWLPVMALAATLLHPWLGAYVVGATLLLLGLTWLSEWRSAAPLARAGVEGMAAQLSLAETARHAEAVRALGMQAALRERWLRRHLAMLGWQSRASQAAETLGASTRFARMALQSLVFALGAWLVLDADLSAGGIFAVSLIVGRALAPVEQVLNLWRQVVQVRGAWDRLDTLLIEAGEAAERMALPAPTGQISVQQASALAPGGGRPVLVGITCAAMPGDIVGVIGPSGSGKSTLGRLLIGLDAPAAGQVRLDGAEVSQWPREALGPHLGYLPQSVDLLEGTVAENIARFGPVDADKVVAAARSAGVHDLILKLPHGYDTPLGADGSGLSGGQKQRVALARALYGEPRLLVLDEPNANLDADGEAALHTALIGMKARGATVFVITQRNGVLGLADKLLVLQEGAALAFGPKQEVLARFSATPVPVNSVGAGAAGGPAGAAARPPAQAAAGA</sequence>
<protein>
    <submittedName>
        <fullName evidence="12">Type I secretion system permease/ATPase</fullName>
    </submittedName>
</protein>
<dbReference type="NCBIfam" id="TIGR01842">
    <property type="entry name" value="type_I_sec_PrtD"/>
    <property type="match status" value="1"/>
</dbReference>
<feature type="domain" description="ABC transporter" evidence="10">
    <location>
        <begin position="340"/>
        <end position="575"/>
    </location>
</feature>
<dbReference type="RefSeq" id="WP_341423607.1">
    <property type="nucleotide sequence ID" value="NZ_JBBUTG010000001.1"/>
</dbReference>
<dbReference type="PROSITE" id="PS50893">
    <property type="entry name" value="ABC_TRANSPORTER_2"/>
    <property type="match status" value="1"/>
</dbReference>
<evidence type="ECO:0000256" key="9">
    <source>
        <dbReference type="SAM" id="Phobius"/>
    </source>
</evidence>
<feature type="transmembrane region" description="Helical" evidence="9">
    <location>
        <begin position="151"/>
        <end position="178"/>
    </location>
</feature>
<dbReference type="InterPro" id="IPR039421">
    <property type="entry name" value="Type_1_exporter"/>
</dbReference>
<dbReference type="InterPro" id="IPR011527">
    <property type="entry name" value="ABC1_TM_dom"/>
</dbReference>
<dbReference type="PROSITE" id="PS50929">
    <property type="entry name" value="ABC_TM1F"/>
    <property type="match status" value="1"/>
</dbReference>
<dbReference type="SMART" id="SM00382">
    <property type="entry name" value="AAA"/>
    <property type="match status" value="1"/>
</dbReference>
<dbReference type="Proteomes" id="UP001371218">
    <property type="component" value="Unassembled WGS sequence"/>
</dbReference>
<keyword evidence="5" id="KW-0067">ATP-binding</keyword>
<evidence type="ECO:0000259" key="11">
    <source>
        <dbReference type="PROSITE" id="PS50929"/>
    </source>
</evidence>
<feature type="transmembrane region" description="Helical" evidence="9">
    <location>
        <begin position="66"/>
        <end position="86"/>
    </location>
</feature>
<accession>A0ABU9BJL8</accession>
<evidence type="ECO:0000313" key="12">
    <source>
        <dbReference type="EMBL" id="MEK8029264.1"/>
    </source>
</evidence>
<keyword evidence="4" id="KW-0547">Nucleotide-binding</keyword>
<dbReference type="InterPro" id="IPR003439">
    <property type="entry name" value="ABC_transporter-like_ATP-bd"/>
</dbReference>
<evidence type="ECO:0000256" key="2">
    <source>
        <dbReference type="ARBA" id="ARBA00022475"/>
    </source>
</evidence>
<keyword evidence="6 9" id="KW-1133">Transmembrane helix</keyword>
<dbReference type="InterPro" id="IPR036640">
    <property type="entry name" value="ABC1_TM_sf"/>
</dbReference>
<evidence type="ECO:0000256" key="8">
    <source>
        <dbReference type="SAM" id="MobiDB-lite"/>
    </source>
</evidence>
<feature type="compositionally biased region" description="Low complexity" evidence="8">
    <location>
        <begin position="586"/>
        <end position="599"/>
    </location>
</feature>
<keyword evidence="3 9" id="KW-0812">Transmembrane</keyword>
<evidence type="ECO:0000256" key="5">
    <source>
        <dbReference type="ARBA" id="ARBA00022840"/>
    </source>
</evidence>
<evidence type="ECO:0000256" key="1">
    <source>
        <dbReference type="ARBA" id="ARBA00004651"/>
    </source>
</evidence>
<proteinExistence type="predicted"/>
<comment type="subcellular location">
    <subcellularLocation>
        <location evidence="1">Cell membrane</location>
        <topology evidence="1">Multi-pass membrane protein</topology>
    </subcellularLocation>
</comment>
<evidence type="ECO:0000256" key="7">
    <source>
        <dbReference type="ARBA" id="ARBA00023136"/>
    </source>
</evidence>
<keyword evidence="7 9" id="KW-0472">Membrane</keyword>
<name>A0ABU9BJL8_9BURK</name>
<feature type="region of interest" description="Disordered" evidence="8">
    <location>
        <begin position="1"/>
        <end position="20"/>
    </location>
</feature>
<evidence type="ECO:0000313" key="13">
    <source>
        <dbReference type="Proteomes" id="UP001371218"/>
    </source>
</evidence>
<keyword evidence="13" id="KW-1185">Reference proteome</keyword>
<comment type="caution">
    <text evidence="12">The sequence shown here is derived from an EMBL/GenBank/DDBJ whole genome shotgun (WGS) entry which is preliminary data.</text>
</comment>
<dbReference type="SUPFAM" id="SSF90123">
    <property type="entry name" value="ABC transporter transmembrane region"/>
    <property type="match status" value="1"/>
</dbReference>
<dbReference type="InterPro" id="IPR027417">
    <property type="entry name" value="P-loop_NTPase"/>
</dbReference>